<dbReference type="AlphaFoldDB" id="A0A9X2J0W7"/>
<dbReference type="Proteomes" id="UP001139157">
    <property type="component" value="Unassembled WGS sequence"/>
</dbReference>
<gene>
    <name evidence="2" type="ORF">NDR86_36555</name>
</gene>
<accession>A0A9X2J0W7</accession>
<evidence type="ECO:0000256" key="1">
    <source>
        <dbReference type="SAM" id="MobiDB-lite"/>
    </source>
</evidence>
<dbReference type="RefSeq" id="WP_251918815.1">
    <property type="nucleotide sequence ID" value="NZ_JAMRXG010000033.1"/>
</dbReference>
<comment type="caution">
    <text evidence="2">The sequence shown here is derived from an EMBL/GenBank/DDBJ whole genome shotgun (WGS) entry which is preliminary data.</text>
</comment>
<evidence type="ECO:0000313" key="3">
    <source>
        <dbReference type="Proteomes" id="UP001139157"/>
    </source>
</evidence>
<proteinExistence type="predicted"/>
<organism evidence="2 3">
    <name type="scientific">Nocardia pulmonis</name>
    <dbReference type="NCBI Taxonomy" id="2951408"/>
    <lineage>
        <taxon>Bacteria</taxon>
        <taxon>Bacillati</taxon>
        <taxon>Actinomycetota</taxon>
        <taxon>Actinomycetes</taxon>
        <taxon>Mycobacteriales</taxon>
        <taxon>Nocardiaceae</taxon>
        <taxon>Nocardia</taxon>
    </lineage>
</organism>
<dbReference type="EMBL" id="JAMRXG010000033">
    <property type="protein sequence ID" value="MCM6779003.1"/>
    <property type="molecule type" value="Genomic_DNA"/>
</dbReference>
<protein>
    <submittedName>
        <fullName evidence="2">Uncharacterized protein</fullName>
    </submittedName>
</protein>
<feature type="region of interest" description="Disordered" evidence="1">
    <location>
        <begin position="72"/>
        <end position="111"/>
    </location>
</feature>
<name>A0A9X2J0W7_9NOCA</name>
<reference evidence="2" key="1">
    <citation type="submission" date="2022-06" db="EMBL/GenBank/DDBJ databases">
        <title>Novel species in genus nocardia.</title>
        <authorList>
            <person name="Li F."/>
        </authorList>
    </citation>
    <scope>NUCLEOTIDE SEQUENCE</scope>
    <source>
        <strain evidence="2">CDC141</strain>
    </source>
</reference>
<evidence type="ECO:0000313" key="2">
    <source>
        <dbReference type="EMBL" id="MCM6779003.1"/>
    </source>
</evidence>
<sequence>MPQPGTDPYQLQLIDAYHATRMQTEHLWLRYFAIGGTAGLLEIDGYLNGLTTLAPLQHDILACAINERLDEITPPRAPYHPSIPAGADLPAAPRQSPEPGQEPDSTDRSPS</sequence>
<keyword evidence="3" id="KW-1185">Reference proteome</keyword>